<name>U1PWW9_9ACTO</name>
<sequence>MPDVHTDRARSGASQAAQGPRTGSVGRRDPGYRYGAPEAGSKYPTHTAISACATRHDHGGRCLAHTSSHYIVSKLSDCNQLSIFFEVLLTGLQSHPQGRRLSMTAPERPSASFTEKQSRQGKQRNSKHRIKASKPDCFTTLRQSCPII</sequence>
<dbReference type="AlphaFoldDB" id="U1PWW9"/>
<evidence type="ECO:0000313" key="3">
    <source>
        <dbReference type="Proteomes" id="UP000016536"/>
    </source>
</evidence>
<evidence type="ECO:0000313" key="2">
    <source>
        <dbReference type="EMBL" id="ERH20350.1"/>
    </source>
</evidence>
<reference evidence="2 3" key="1">
    <citation type="submission" date="2013-08" db="EMBL/GenBank/DDBJ databases">
        <authorList>
            <person name="Weinstock G."/>
            <person name="Sodergren E."/>
            <person name="Wylie T."/>
            <person name="Fulton L."/>
            <person name="Fulton R."/>
            <person name="Fronick C."/>
            <person name="O'Laughlin M."/>
            <person name="Godfrey J."/>
            <person name="Miner T."/>
            <person name="Herter B."/>
            <person name="Appelbaum E."/>
            <person name="Cordes M."/>
            <person name="Lek S."/>
            <person name="Wollam A."/>
            <person name="Pepin K.H."/>
            <person name="Palsikar V.B."/>
            <person name="Mitreva M."/>
            <person name="Wilson R.K."/>
        </authorList>
    </citation>
    <scope>NUCLEOTIDE SEQUENCE [LARGE SCALE GENOMIC DNA]</scope>
    <source>
        <strain evidence="2 3">F0542</strain>
    </source>
</reference>
<feature type="region of interest" description="Disordered" evidence="1">
    <location>
        <begin position="95"/>
        <end position="133"/>
    </location>
</feature>
<evidence type="ECO:0000256" key="1">
    <source>
        <dbReference type="SAM" id="MobiDB-lite"/>
    </source>
</evidence>
<dbReference type="EMBL" id="AWSE01000325">
    <property type="protein sequence ID" value="ERH20350.1"/>
    <property type="molecule type" value="Genomic_DNA"/>
</dbReference>
<feature type="compositionally biased region" description="Basic residues" evidence="1">
    <location>
        <begin position="119"/>
        <end position="132"/>
    </location>
</feature>
<comment type="caution">
    <text evidence="2">The sequence shown here is derived from an EMBL/GenBank/DDBJ whole genome shotgun (WGS) entry which is preliminary data.</text>
</comment>
<accession>U1PWW9</accession>
<feature type="region of interest" description="Disordered" evidence="1">
    <location>
        <begin position="1"/>
        <end position="43"/>
    </location>
</feature>
<dbReference type="HOGENOM" id="CLU_1754938_0_0_11"/>
<protein>
    <submittedName>
        <fullName evidence="2">Uncharacterized protein</fullName>
    </submittedName>
</protein>
<organism evidence="2 3">
    <name type="scientific">Actinomyces johnsonii F0542</name>
    <dbReference type="NCBI Taxonomy" id="1321818"/>
    <lineage>
        <taxon>Bacteria</taxon>
        <taxon>Bacillati</taxon>
        <taxon>Actinomycetota</taxon>
        <taxon>Actinomycetes</taxon>
        <taxon>Actinomycetales</taxon>
        <taxon>Actinomycetaceae</taxon>
        <taxon>Actinomyces</taxon>
    </lineage>
</organism>
<keyword evidence="3" id="KW-1185">Reference proteome</keyword>
<proteinExistence type="predicted"/>
<gene>
    <name evidence="2" type="ORF">HMPREF1979_03369</name>
</gene>
<dbReference type="Proteomes" id="UP000016536">
    <property type="component" value="Unassembled WGS sequence"/>
</dbReference>
<feature type="compositionally biased region" description="Basic and acidic residues" evidence="1">
    <location>
        <begin position="1"/>
        <end position="10"/>
    </location>
</feature>